<dbReference type="EMBL" id="DXES01000060">
    <property type="protein sequence ID" value="HIX65199.1"/>
    <property type="molecule type" value="Genomic_DNA"/>
</dbReference>
<reference evidence="1" key="1">
    <citation type="journal article" date="2021" name="PeerJ">
        <title>Extensive microbial diversity within the chicken gut microbiome revealed by metagenomics and culture.</title>
        <authorList>
            <person name="Gilroy R."/>
            <person name="Ravi A."/>
            <person name="Getino M."/>
            <person name="Pursley I."/>
            <person name="Horton D.L."/>
            <person name="Alikhan N.F."/>
            <person name="Baker D."/>
            <person name="Gharbi K."/>
            <person name="Hall N."/>
            <person name="Watson M."/>
            <person name="Adriaenssens E.M."/>
            <person name="Foster-Nyarko E."/>
            <person name="Jarju S."/>
            <person name="Secka A."/>
            <person name="Antonio M."/>
            <person name="Oren A."/>
            <person name="Chaudhuri R.R."/>
            <person name="La Ragione R."/>
            <person name="Hildebrand F."/>
            <person name="Pallen M.J."/>
        </authorList>
    </citation>
    <scope>NUCLEOTIDE SEQUENCE</scope>
    <source>
        <strain evidence="1">CHK188-5543</strain>
    </source>
</reference>
<sequence length="425" mass="47716">MEKIGLQPFMQGIYKLEETQNLRCTMLGIGPMSENLIEAVFLLAKQKDFPVMFIASRNQVDADEFGGGYVCSWNQDTFRRDIAKIAEKCGYQGLYYLCRDHGGPWQRDKERNDKLPVREAMELGKRSYLYDLKAGFDLLHIDPTKIPDVGEVAPMDMVLDLTMELIEYCEEQRKALGLPPVAYEVGTEETNGGLTSVESYNEFINTLVARLKAEGLPTPTFIVGQTGTLTRLTENVGHFNADQAVALSKAARVHGVGLKEHNGDYLSPFILELHPALGITATNVAPEYGVVETQTLLRLSQIEQWLYDRKMIAGQSQFYQVFARASIESQRWRKWMVGQVRDYTVDQVLADQELAAQVVEICGHYTFNDPAVKAEIAKMYANLESVGLNPHRIVINAVMKSIERYVDAFNLEGITSKVRAVLGQG</sequence>
<reference evidence="1" key="2">
    <citation type="submission" date="2021-04" db="EMBL/GenBank/DDBJ databases">
        <authorList>
            <person name="Gilroy R."/>
        </authorList>
    </citation>
    <scope>NUCLEOTIDE SEQUENCE</scope>
    <source>
        <strain evidence="1">CHK188-5543</strain>
    </source>
</reference>
<evidence type="ECO:0000313" key="1">
    <source>
        <dbReference type="EMBL" id="HIX65199.1"/>
    </source>
</evidence>
<proteinExistence type="predicted"/>
<comment type="caution">
    <text evidence="1">The sequence shown here is derived from an EMBL/GenBank/DDBJ whole genome shotgun (WGS) entry which is preliminary data.</text>
</comment>
<dbReference type="Gene3D" id="3.20.20.70">
    <property type="entry name" value="Aldolase class I"/>
    <property type="match status" value="1"/>
</dbReference>
<accession>A0A9D1WQ72</accession>
<dbReference type="AlphaFoldDB" id="A0A9D1WQ72"/>
<dbReference type="InterPro" id="IPR013785">
    <property type="entry name" value="Aldolase_TIM"/>
</dbReference>
<dbReference type="InterPro" id="IPR012062">
    <property type="entry name" value="GatZ/KbaZ-like"/>
</dbReference>
<dbReference type="Pfam" id="PF08013">
    <property type="entry name" value="GatZ_KbaZ-like"/>
    <property type="match status" value="1"/>
</dbReference>
<name>A0A9D1WQ72_9FIRM</name>
<protein>
    <submittedName>
        <fullName evidence="1">Class II D-tagatose-bisphosphate aldolase, non-catalytic subunit</fullName>
    </submittedName>
</protein>
<evidence type="ECO:0000313" key="2">
    <source>
        <dbReference type="Proteomes" id="UP000886800"/>
    </source>
</evidence>
<dbReference type="GO" id="GO:0005975">
    <property type="term" value="P:carbohydrate metabolic process"/>
    <property type="evidence" value="ECO:0007669"/>
    <property type="project" value="InterPro"/>
</dbReference>
<gene>
    <name evidence="1" type="ORF">H9736_03015</name>
</gene>
<organism evidence="1 2">
    <name type="scientific">Candidatus Anaerotruncus excrementipullorum</name>
    <dbReference type="NCBI Taxonomy" id="2838465"/>
    <lineage>
        <taxon>Bacteria</taxon>
        <taxon>Bacillati</taxon>
        <taxon>Bacillota</taxon>
        <taxon>Clostridia</taxon>
        <taxon>Eubacteriales</taxon>
        <taxon>Oscillospiraceae</taxon>
        <taxon>Anaerotruncus</taxon>
    </lineage>
</organism>
<dbReference type="Proteomes" id="UP000886800">
    <property type="component" value="Unassembled WGS sequence"/>
</dbReference>
<dbReference type="SUPFAM" id="SSF51569">
    <property type="entry name" value="Aldolase"/>
    <property type="match status" value="1"/>
</dbReference>